<keyword evidence="2" id="KW-1185">Reference proteome</keyword>
<dbReference type="Proteomes" id="UP001193389">
    <property type="component" value="Chromosome"/>
</dbReference>
<dbReference type="KEGG" id="anf:AQPE_0168"/>
<evidence type="ECO:0000313" key="1">
    <source>
        <dbReference type="EMBL" id="BBE16031.1"/>
    </source>
</evidence>
<dbReference type="EMBL" id="AP018694">
    <property type="protein sequence ID" value="BBE16031.1"/>
    <property type="molecule type" value="Genomic_DNA"/>
</dbReference>
<keyword evidence="1" id="KW-0347">Helicase</keyword>
<sequence>MKIRLGILFIILLQGSYINAQEIFSPQVKPNTAFGKDEKLTYQIKYGFIVGGIATLSLNEAIENGEKVFHALAVGKTTGLANTIYGVEDTYESWFDKATNLPFKSVRNIREGRYRKYNEVSYNHKHNTVHSKLSGVHSVPVKILDLTSTFYYLRRVDWSVMNKGDVVFVNMYFSDEIFPFRIIFKGKETIQTNFGKIECFKIMPVVEVGRMFKRSDDLTIWLTDDDNCIPVQVRMDIRIVGNVYLKLIKYENIANPLASQE</sequence>
<reference evidence="1" key="1">
    <citation type="journal article" date="2020" name="Int. J. Syst. Evol. Microbiol.">
        <title>Aquipluma nitroreducens gen. nov. sp. nov., a novel facultatively anaerobic bacterium isolated from a freshwater lake.</title>
        <authorList>
            <person name="Watanabe M."/>
            <person name="Kojima H."/>
            <person name="Fukui M."/>
        </authorList>
    </citation>
    <scope>NUCLEOTIDE SEQUENCE</scope>
    <source>
        <strain evidence="1">MeG22</strain>
    </source>
</reference>
<dbReference type="AlphaFoldDB" id="A0A5K7S395"/>
<protein>
    <submittedName>
        <fullName evidence="1">ATP-dependent exoDNAse alpha subunit - helicase superfamily I member</fullName>
    </submittedName>
</protein>
<dbReference type="Pfam" id="PF11306">
    <property type="entry name" value="DUF3108"/>
    <property type="match status" value="1"/>
</dbReference>
<keyword evidence="1" id="KW-0547">Nucleotide-binding</keyword>
<name>A0A5K7S395_9BACT</name>
<proteinExistence type="predicted"/>
<dbReference type="GO" id="GO:0004386">
    <property type="term" value="F:helicase activity"/>
    <property type="evidence" value="ECO:0007669"/>
    <property type="project" value="UniProtKB-KW"/>
</dbReference>
<organism evidence="1 2">
    <name type="scientific">Aquipluma nitroreducens</name>
    <dbReference type="NCBI Taxonomy" id="2010828"/>
    <lineage>
        <taxon>Bacteria</taxon>
        <taxon>Pseudomonadati</taxon>
        <taxon>Bacteroidota</taxon>
        <taxon>Bacteroidia</taxon>
        <taxon>Marinilabiliales</taxon>
        <taxon>Prolixibacteraceae</taxon>
        <taxon>Aquipluma</taxon>
    </lineage>
</organism>
<accession>A0A5K7S395</accession>
<dbReference type="InterPro" id="IPR021457">
    <property type="entry name" value="DUF3108"/>
</dbReference>
<gene>
    <name evidence="1" type="ORF">AQPE_0168</name>
</gene>
<dbReference type="RefSeq" id="WP_318349142.1">
    <property type="nucleotide sequence ID" value="NZ_AP018694.1"/>
</dbReference>
<keyword evidence="1" id="KW-0378">Hydrolase</keyword>
<keyword evidence="1" id="KW-0067">ATP-binding</keyword>
<evidence type="ECO:0000313" key="2">
    <source>
        <dbReference type="Proteomes" id="UP001193389"/>
    </source>
</evidence>